<dbReference type="PANTHER" id="PTHR11575:SF24">
    <property type="entry name" value="5'-NUCLEOTIDASE"/>
    <property type="match status" value="1"/>
</dbReference>
<dbReference type="EMBL" id="QFWV02000007">
    <property type="protein sequence ID" value="RKF06190.1"/>
    <property type="molecule type" value="Genomic_DNA"/>
</dbReference>
<feature type="domain" description="5'-Nucleotidase C-terminal" evidence="5">
    <location>
        <begin position="365"/>
        <end position="458"/>
    </location>
</feature>
<reference evidence="6 7" key="1">
    <citation type="journal article" date="2018" name="Int. J. Syst. Bacteriol.">
        <title>Oceaniradius stylonemae gen. nov., sp. nov., isolated from a red alga, Stylonema cornu-cervi.</title>
        <authorList>
            <person name="Jeong S."/>
        </authorList>
    </citation>
    <scope>NUCLEOTIDE SEQUENCE [LARGE SCALE GENOMIC DNA]</scope>
    <source>
        <strain evidence="6 7">StC1</strain>
    </source>
</reference>
<dbReference type="InterPro" id="IPR006179">
    <property type="entry name" value="5_nucleotidase/apyrase"/>
</dbReference>
<dbReference type="Gene3D" id="3.60.21.10">
    <property type="match status" value="1"/>
</dbReference>
<sequence length="502" mass="52718">MSGMAVSGGGATKTRRHGNVNVPCQTGRIRLHSPTAQEVSMAALSATVSRRLVLRAGAAIAAAAAAPRVALAQNEPDVTAIILSDLHSPYKRLPQLVAAVRNRAAEAGGKVIIVINGDMFERGNVVALRSRVAPDLLALDKLSQIAPVFFNIGNHETAVLEDMAIFTREATARGVHVMSNIIDARTGELLAPAALSIGVRDKRVALAGLATDNIFTYRTPIRPTLTIPQPVAWAESLMGGLTREADAAIVLSHAGVAADKAMLASLPERTLLIGGHDHLDFTHAEPGLAYVHPGSWGNGFTIASMTFNAQGGADTTFESVAVAADDDPDSDIGNAVVTAMNEHLTDEDRAIVGSVSETLDLPNAILFATEAVRAATGADIAFLGHTTFGTGLEAGEISRYDFNAYVRFDGDLRTVNIGGERLAAIMERANQHTATALDQRTGDFVHAAELDIDPAATYTVAVNGWTAINQTAYLGTDDLEFAEVPDLRLKQVVADALAANGG</sequence>
<dbReference type="Proteomes" id="UP000246132">
    <property type="component" value="Unassembled WGS sequence"/>
</dbReference>
<evidence type="ECO:0000256" key="1">
    <source>
        <dbReference type="ARBA" id="ARBA00022729"/>
    </source>
</evidence>
<dbReference type="Gene3D" id="3.90.780.10">
    <property type="entry name" value="5'-Nucleotidase, C-terminal domain"/>
    <property type="match status" value="1"/>
</dbReference>
<dbReference type="AlphaFoldDB" id="A0A3A8AEV0"/>
<evidence type="ECO:0000256" key="3">
    <source>
        <dbReference type="SAM" id="MobiDB-lite"/>
    </source>
</evidence>
<evidence type="ECO:0000256" key="2">
    <source>
        <dbReference type="RuleBase" id="RU362119"/>
    </source>
</evidence>
<dbReference type="PROSITE" id="PS51318">
    <property type="entry name" value="TAT"/>
    <property type="match status" value="1"/>
</dbReference>
<dbReference type="InterPro" id="IPR029052">
    <property type="entry name" value="Metallo-depent_PP-like"/>
</dbReference>
<dbReference type="SUPFAM" id="SSF56300">
    <property type="entry name" value="Metallo-dependent phosphatases"/>
    <property type="match status" value="1"/>
</dbReference>
<comment type="caution">
    <text evidence="6">The sequence shown here is derived from an EMBL/GenBank/DDBJ whole genome shotgun (WGS) entry which is preliminary data.</text>
</comment>
<name>A0A3A8AEV0_9HYPH</name>
<dbReference type="SUPFAM" id="SSF55816">
    <property type="entry name" value="5'-nucleotidase (syn. UDP-sugar hydrolase), C-terminal domain"/>
    <property type="match status" value="1"/>
</dbReference>
<keyword evidence="7" id="KW-1185">Reference proteome</keyword>
<evidence type="ECO:0000313" key="7">
    <source>
        <dbReference type="Proteomes" id="UP000246132"/>
    </source>
</evidence>
<evidence type="ECO:0000259" key="5">
    <source>
        <dbReference type="Pfam" id="PF02872"/>
    </source>
</evidence>
<keyword evidence="2" id="KW-0378">Hydrolase</keyword>
<keyword evidence="2" id="KW-0547">Nucleotide-binding</keyword>
<feature type="compositionally biased region" description="Gly residues" evidence="3">
    <location>
        <begin position="1"/>
        <end position="11"/>
    </location>
</feature>
<dbReference type="GO" id="GO:0016787">
    <property type="term" value="F:hydrolase activity"/>
    <property type="evidence" value="ECO:0007669"/>
    <property type="project" value="UniProtKB-KW"/>
</dbReference>
<dbReference type="Pfam" id="PF02872">
    <property type="entry name" value="5_nucleotid_C"/>
    <property type="match status" value="1"/>
</dbReference>
<feature type="domain" description="Calcineurin-like phosphoesterase" evidence="4">
    <location>
        <begin position="81"/>
        <end position="278"/>
    </location>
</feature>
<accession>A0A3A8AEV0</accession>
<comment type="similarity">
    <text evidence="2">Belongs to the 5'-nucleotidase family.</text>
</comment>
<keyword evidence="1" id="KW-0732">Signal</keyword>
<dbReference type="GO" id="GO:0009166">
    <property type="term" value="P:nucleotide catabolic process"/>
    <property type="evidence" value="ECO:0007669"/>
    <property type="project" value="InterPro"/>
</dbReference>
<organism evidence="6 7">
    <name type="scientific">Oceaniradius stylonematis</name>
    <dbReference type="NCBI Taxonomy" id="2184161"/>
    <lineage>
        <taxon>Bacteria</taxon>
        <taxon>Pseudomonadati</taxon>
        <taxon>Pseudomonadota</taxon>
        <taxon>Alphaproteobacteria</taxon>
        <taxon>Hyphomicrobiales</taxon>
        <taxon>Ahrensiaceae</taxon>
        <taxon>Oceaniradius</taxon>
    </lineage>
</organism>
<proteinExistence type="inferred from homology"/>
<feature type="region of interest" description="Disordered" evidence="3">
    <location>
        <begin position="1"/>
        <end position="21"/>
    </location>
</feature>
<evidence type="ECO:0000259" key="4">
    <source>
        <dbReference type="Pfam" id="PF00149"/>
    </source>
</evidence>
<evidence type="ECO:0000313" key="6">
    <source>
        <dbReference type="EMBL" id="RKF06190.1"/>
    </source>
</evidence>
<dbReference type="PRINTS" id="PR01607">
    <property type="entry name" value="APYRASEFAMLY"/>
</dbReference>
<dbReference type="InterPro" id="IPR006311">
    <property type="entry name" value="TAT_signal"/>
</dbReference>
<dbReference type="InterPro" id="IPR008334">
    <property type="entry name" value="5'-Nucleotdase_C"/>
</dbReference>
<dbReference type="InterPro" id="IPR036907">
    <property type="entry name" value="5'-Nucleotdase_C_sf"/>
</dbReference>
<dbReference type="Pfam" id="PF00149">
    <property type="entry name" value="Metallophos"/>
    <property type="match status" value="1"/>
</dbReference>
<gene>
    <name evidence="6" type="ORF">DEM25_011075</name>
</gene>
<dbReference type="GO" id="GO:0000166">
    <property type="term" value="F:nucleotide binding"/>
    <property type="evidence" value="ECO:0007669"/>
    <property type="project" value="UniProtKB-KW"/>
</dbReference>
<dbReference type="InterPro" id="IPR004843">
    <property type="entry name" value="Calcineurin-like_PHP"/>
</dbReference>
<protein>
    <submittedName>
        <fullName evidence="6">Bifunctional metallophosphatase/5'-nucleotidase</fullName>
    </submittedName>
</protein>
<dbReference type="PANTHER" id="PTHR11575">
    <property type="entry name" value="5'-NUCLEOTIDASE-RELATED"/>
    <property type="match status" value="1"/>
</dbReference>